<reference evidence="2" key="3">
    <citation type="submission" date="2019-07" db="EMBL/GenBank/DDBJ databases">
        <authorList>
            <person name="Ross B.D."/>
            <person name="Verster A.J."/>
            <person name="Radey M.C."/>
            <person name="Schmidtke D.T."/>
            <person name="Pope C.E."/>
            <person name="Hoffman L.R."/>
            <person name="Hajjar A."/>
            <person name="Peterson S.B."/>
            <person name="Borenstein E."/>
            <person name="Mougous J.D."/>
        </authorList>
    </citation>
    <scope>NUCLEOTIDE SEQUENCE</scope>
    <source>
        <strain evidence="2">3725 D1 iv</strain>
    </source>
</reference>
<reference evidence="2" key="2">
    <citation type="journal article" date="2018" name="Nature">
        <title>Human gut bacteria contain acquired interbacterial defence systems.</title>
        <authorList>
            <person name="Ross B.D."/>
            <person name="Verster A.J."/>
            <person name="Radey M.C."/>
            <person name="Schmidtke D.T."/>
            <person name="Pope C.E."/>
            <person name="Hoffman L.R."/>
            <person name="Hajjar A."/>
            <person name="Peterson S.B."/>
            <person name="Borenstein E."/>
            <person name="Mougous J."/>
        </authorList>
    </citation>
    <scope>NUCLEOTIDE SEQUENCE</scope>
    <source>
        <strain evidence="2">3725 D1 iv</strain>
    </source>
</reference>
<name>A0AAP9DHM4_BACOV</name>
<sequence>MSHIFIDEYPILTFEFEPFIDKYWNIGLSQYIIEQYGNSTTYDHEKVEKILMSCFEYFIGQFKDLILKQDTEIFFKSVFLFHEASIALYIKQLEGFQLPEVIESDFPRYQRVLKLILEQACDIELTAKKGLDYKEIINTIQELYYLGNWIYEFAIYIAYHKMIQNAYYIEFEENVFTCGWQNNFGKVNETLCRYFGIDYETFFDEGALNELKRALEDNFSIDYNKAIGIIPYLKKHHSNNPEQTLEPYILPINLATECKTSEENTSMFYSGLMLSKTNKLTLENAVLKPYSEKRYMFRPILTYIVDGVERALIGNNKIAESMMVIASNMIHWNNMPEEWLKDKGMVDFMNKKGLEHDRLLENEIEKIFQQNKYPYCRNIESFRQKGKKQNININTPKVGEIDFIIVNKNKNKVFIADTKYNRARYDAVGYRIDYSNFIEYEKKLERKKNWLINNLQVLQEHLEEMFHIDYSILSFEVEAVFFINTPTFYMFNGKYKALTLLRIKEYIENTWDYPIIKLEDKTNKRILKYSHPYFKNPIIISTE</sequence>
<evidence type="ECO:0000313" key="1">
    <source>
        <dbReference type="EMBL" id="MDC7960313.1"/>
    </source>
</evidence>
<evidence type="ECO:0000313" key="2">
    <source>
        <dbReference type="EMBL" id="QDM08808.1"/>
    </source>
</evidence>
<proteinExistence type="predicted"/>
<gene>
    <name evidence="2" type="ORF">DYI28_08810</name>
    <name evidence="1" type="ORF">PQ628_19095</name>
</gene>
<dbReference type="RefSeq" id="WP_042994497.1">
    <property type="nucleotide sequence ID" value="NZ_CP041395.1"/>
</dbReference>
<accession>A0AAP9DHM4</accession>
<dbReference type="EMBL" id="CP041395">
    <property type="protein sequence ID" value="QDM08808.1"/>
    <property type="molecule type" value="Genomic_DNA"/>
</dbReference>
<protein>
    <submittedName>
        <fullName evidence="2">Uncharacterized protein</fullName>
    </submittedName>
</protein>
<reference evidence="1" key="4">
    <citation type="submission" date="2022-10" db="EMBL/GenBank/DDBJ databases">
        <title>Human gut microbiome strain richness.</title>
        <authorList>
            <person name="Chen-Liaw A."/>
        </authorList>
    </citation>
    <scope>NUCLEOTIDE SEQUENCE</scope>
    <source>
        <strain evidence="1">RTP21484st1_H8_RTP21484_190118</strain>
    </source>
</reference>
<reference evidence="3" key="1">
    <citation type="journal article" date="2018" name="J. Anim. Genet.">
        <title>Acquired interbacterial defense systems protect against interspecies antagonism in the human gut microbiome.</title>
        <authorList>
            <person name="Ross B.D."/>
            <person name="Verster A.J."/>
            <person name="Radey M.C."/>
            <person name="Schmidtke D.T."/>
            <person name="Pope C.E."/>
            <person name="Hoffman L.R."/>
            <person name="Hajjar A."/>
            <person name="Peterson S.B."/>
            <person name="Borenstein E."/>
            <person name="Mougous J."/>
        </authorList>
    </citation>
    <scope>NUCLEOTIDE SEQUENCE [LARGE SCALE GENOMIC DNA]</scope>
    <source>
        <strain evidence="3">3725 D1 iv</strain>
    </source>
</reference>
<dbReference type="AlphaFoldDB" id="A0AAP9DHM4"/>
<dbReference type="Proteomes" id="UP001215078">
    <property type="component" value="Unassembled WGS sequence"/>
</dbReference>
<dbReference type="Proteomes" id="UP000318823">
    <property type="component" value="Chromosome"/>
</dbReference>
<evidence type="ECO:0000313" key="3">
    <source>
        <dbReference type="Proteomes" id="UP000318823"/>
    </source>
</evidence>
<organism evidence="2 3">
    <name type="scientific">Bacteroides ovatus</name>
    <dbReference type="NCBI Taxonomy" id="28116"/>
    <lineage>
        <taxon>Bacteria</taxon>
        <taxon>Pseudomonadati</taxon>
        <taxon>Bacteroidota</taxon>
        <taxon>Bacteroidia</taxon>
        <taxon>Bacteroidales</taxon>
        <taxon>Bacteroidaceae</taxon>
        <taxon>Bacteroides</taxon>
    </lineage>
</organism>
<dbReference type="EMBL" id="JAQQPO010000025">
    <property type="protein sequence ID" value="MDC7960313.1"/>
    <property type="molecule type" value="Genomic_DNA"/>
</dbReference>